<accession>A0A5J5CT88</accession>
<dbReference type="Proteomes" id="UP000327493">
    <property type="component" value="Chromosome 15"/>
</dbReference>
<evidence type="ECO:0000313" key="2">
    <source>
        <dbReference type="Proteomes" id="UP000327493"/>
    </source>
</evidence>
<gene>
    <name evidence="1" type="ORF">FQN60_004286</name>
</gene>
<evidence type="ECO:0000313" key="1">
    <source>
        <dbReference type="EMBL" id="KAA8585592.1"/>
    </source>
</evidence>
<keyword evidence="2" id="KW-1185">Reference proteome</keyword>
<dbReference type="EMBL" id="VOFY01000015">
    <property type="protein sequence ID" value="KAA8585592.1"/>
    <property type="molecule type" value="Genomic_DNA"/>
</dbReference>
<proteinExistence type="predicted"/>
<sequence>MAAEGRPGVKSSSSIVPCFLFVEVRRTTRRLQL</sequence>
<dbReference type="AlphaFoldDB" id="A0A5J5CT88"/>
<protein>
    <submittedName>
        <fullName evidence="1">Uncharacterized protein</fullName>
    </submittedName>
</protein>
<name>A0A5J5CT88_9PERO</name>
<comment type="caution">
    <text evidence="1">The sequence shown here is derived from an EMBL/GenBank/DDBJ whole genome shotgun (WGS) entry which is preliminary data.</text>
</comment>
<organism evidence="1 2">
    <name type="scientific">Etheostoma spectabile</name>
    <name type="common">orangethroat darter</name>
    <dbReference type="NCBI Taxonomy" id="54343"/>
    <lineage>
        <taxon>Eukaryota</taxon>
        <taxon>Metazoa</taxon>
        <taxon>Chordata</taxon>
        <taxon>Craniata</taxon>
        <taxon>Vertebrata</taxon>
        <taxon>Euteleostomi</taxon>
        <taxon>Actinopterygii</taxon>
        <taxon>Neopterygii</taxon>
        <taxon>Teleostei</taxon>
        <taxon>Neoteleostei</taxon>
        <taxon>Acanthomorphata</taxon>
        <taxon>Eupercaria</taxon>
        <taxon>Perciformes</taxon>
        <taxon>Percoidei</taxon>
        <taxon>Percidae</taxon>
        <taxon>Etheostomatinae</taxon>
        <taxon>Etheostoma</taxon>
    </lineage>
</organism>
<reference evidence="1 2" key="1">
    <citation type="submission" date="2019-08" db="EMBL/GenBank/DDBJ databases">
        <title>A chromosome-level genome assembly, high-density linkage maps, and genome scans reveal the genomic architecture of hybrid incompatibilities underlying speciation via character displacement in darters (Percidae: Etheostominae).</title>
        <authorList>
            <person name="Moran R.L."/>
            <person name="Catchen J.M."/>
            <person name="Fuller R.C."/>
        </authorList>
    </citation>
    <scope>NUCLEOTIDE SEQUENCE [LARGE SCALE GENOMIC DNA]</scope>
    <source>
        <strain evidence="1">EspeVRDwgs_2016</strain>
        <tissue evidence="1">Muscle</tissue>
    </source>
</reference>